<comment type="similarity">
    <text evidence="1">Belongs to the SIP oxidoreductase family.</text>
</comment>
<evidence type="ECO:0000256" key="1">
    <source>
        <dbReference type="ARBA" id="ARBA00035644"/>
    </source>
</evidence>
<accession>A0A5C5CEI1</accession>
<evidence type="ECO:0000313" key="6">
    <source>
        <dbReference type="Proteomes" id="UP000553980"/>
    </source>
</evidence>
<dbReference type="EMBL" id="VEWK01000012">
    <property type="protein sequence ID" value="TNV09611.1"/>
    <property type="molecule type" value="Genomic_DNA"/>
</dbReference>
<dbReference type="OrthoDB" id="9814826at2"/>
<dbReference type="Gene3D" id="2.40.30.10">
    <property type="entry name" value="Translation factors"/>
    <property type="match status" value="1"/>
</dbReference>
<dbReference type="InterPro" id="IPR017938">
    <property type="entry name" value="Riboflavin_synthase-like_b-brl"/>
</dbReference>
<dbReference type="EMBL" id="JACIEX010000012">
    <property type="protein sequence ID" value="MBB4095691.1"/>
    <property type="molecule type" value="Genomic_DNA"/>
</dbReference>
<reference evidence="4" key="2">
    <citation type="submission" date="2019-06" db="EMBL/GenBank/DDBJ databases">
        <authorList>
            <person name="Hu M."/>
        </authorList>
    </citation>
    <scope>NUCLEOTIDE SEQUENCE</scope>
    <source>
        <strain evidence="4">08RB2639</strain>
    </source>
</reference>
<gene>
    <name evidence="4" type="ORF">FIB18_19330</name>
    <name evidence="3" type="ORF">GGQ79_004243</name>
</gene>
<keyword evidence="6" id="KW-1185">Reference proteome</keyword>
<dbReference type="InterPro" id="IPR039374">
    <property type="entry name" value="SIP_fam"/>
</dbReference>
<dbReference type="RefSeq" id="WP_140022253.1">
    <property type="nucleotide sequence ID" value="NZ_JACIEX010000012.1"/>
</dbReference>
<protein>
    <submittedName>
        <fullName evidence="3">NADPH-dependent ferric siderophore reductase</fullName>
    </submittedName>
    <submittedName>
        <fullName evidence="4">Siderophore-interacting protein</fullName>
    </submittedName>
</protein>
<dbReference type="InterPro" id="IPR007037">
    <property type="entry name" value="SIP_rossman_dom"/>
</dbReference>
<evidence type="ECO:0000313" key="4">
    <source>
        <dbReference type="EMBL" id="TNV09611.1"/>
    </source>
</evidence>
<dbReference type="Pfam" id="PF09981">
    <property type="entry name" value="DUF2218"/>
    <property type="match status" value="1"/>
</dbReference>
<comment type="caution">
    <text evidence="4">The sequence shown here is derived from an EMBL/GenBank/DDBJ whole genome shotgun (WGS) entry which is preliminary data.</text>
</comment>
<reference evidence="4 5" key="1">
    <citation type="journal article" date="2011" name="Int. J. Syst. Evol. Microbiol.">
        <title>Ochrobactrum pecoris sp. nov., isolated from farm animals.</title>
        <authorList>
            <person name="Kampfer P."/>
            <person name="Huber B."/>
            <person name="Busse H.J."/>
            <person name="Scholz H.C."/>
            <person name="Tomaso H."/>
            <person name="Hotzel H."/>
            <person name="Melzer F."/>
        </authorList>
    </citation>
    <scope>NUCLEOTIDE SEQUENCE [LARGE SCALE GENOMIC DNA]</scope>
    <source>
        <strain evidence="4 5">08RB2639</strain>
    </source>
</reference>
<dbReference type="Proteomes" id="UP000313390">
    <property type="component" value="Unassembled WGS sequence"/>
</dbReference>
<dbReference type="Pfam" id="PF04954">
    <property type="entry name" value="SIP"/>
    <property type="match status" value="1"/>
</dbReference>
<evidence type="ECO:0000259" key="2">
    <source>
        <dbReference type="PROSITE" id="PS51384"/>
    </source>
</evidence>
<dbReference type="InterPro" id="IPR014543">
    <property type="entry name" value="UCP028291"/>
</dbReference>
<dbReference type="PANTHER" id="PTHR30157:SF0">
    <property type="entry name" value="NADPH-DEPENDENT FERRIC-CHELATE REDUCTASE"/>
    <property type="match status" value="1"/>
</dbReference>
<dbReference type="CDD" id="cd06193">
    <property type="entry name" value="siderophore_interacting"/>
    <property type="match status" value="1"/>
</dbReference>
<dbReference type="InterPro" id="IPR017927">
    <property type="entry name" value="FAD-bd_FR_type"/>
</dbReference>
<reference evidence="3 6" key="3">
    <citation type="submission" date="2020-08" db="EMBL/GenBank/DDBJ databases">
        <title>Genomic Encyclopedia of Type Strains, Phase IV (KMG-IV): sequencing the most valuable type-strain genomes for metagenomic binning, comparative biology and taxonomic classification.</title>
        <authorList>
            <person name="Goeker M."/>
        </authorList>
    </citation>
    <scope>NUCLEOTIDE SEQUENCE [LARGE SCALE GENOMIC DNA]</scope>
    <source>
        <strain evidence="3 6">DSM 23868</strain>
    </source>
</reference>
<organism evidence="4 5">
    <name type="scientific">Brucella pecoris</name>
    <dbReference type="NCBI Taxonomy" id="867683"/>
    <lineage>
        <taxon>Bacteria</taxon>
        <taxon>Pseudomonadati</taxon>
        <taxon>Pseudomonadota</taxon>
        <taxon>Alphaproteobacteria</taxon>
        <taxon>Hyphomicrobiales</taxon>
        <taxon>Brucellaceae</taxon>
        <taxon>Brucella/Ochrobactrum group</taxon>
        <taxon>Brucella</taxon>
    </lineage>
</organism>
<dbReference type="AlphaFoldDB" id="A0A5C5CEI1"/>
<dbReference type="Proteomes" id="UP000553980">
    <property type="component" value="Unassembled WGS sequence"/>
</dbReference>
<dbReference type="Gene3D" id="3.30.310.50">
    <property type="entry name" value="Alpha-D-phosphohexomutase, C-terminal domain"/>
    <property type="match status" value="1"/>
</dbReference>
<sequence length="365" mass="40457">MTLLVAQTTVVVPNPEALIEELCEHFSEDGAFVTGRRGHRTVTFDFGSGQFTATGNDLSVRVEADDFIELYNFRWTVAQHIVELACISDFEWTGAASHLTMPPYFRLLTVSAIQTLTPRMKRITFRGEDLAPFATDEELHVRLYLPRGSATDAEWPNVGKNGIPQHPSGQRAPVIRRYTIRQVNVSESTLDVDFVLHKDAGPGSAFAESANVGDVIGMSGPGASSCPVDHDWYLLAGDETALPAIARILEFLPSSARGITLIEVANKADEQALRTNAGISVQWLHREQQSNEEGYGLAQAVKDVVFPQDGSTIFVWFAGEFNSFREIRSYLRKEIGLKKHQHLAVSYWRSGEIEHDVGESKRGEP</sequence>
<name>A0A5C5CEI1_9HYPH</name>
<dbReference type="SUPFAM" id="SSF63380">
    <property type="entry name" value="Riboflavin synthase domain-like"/>
    <property type="match status" value="1"/>
</dbReference>
<evidence type="ECO:0000313" key="3">
    <source>
        <dbReference type="EMBL" id="MBB4095691.1"/>
    </source>
</evidence>
<dbReference type="InterPro" id="IPR013113">
    <property type="entry name" value="SIP_FAD-bd"/>
</dbReference>
<dbReference type="PROSITE" id="PS51384">
    <property type="entry name" value="FAD_FR"/>
    <property type="match status" value="1"/>
</dbReference>
<dbReference type="GO" id="GO:0016491">
    <property type="term" value="F:oxidoreductase activity"/>
    <property type="evidence" value="ECO:0007669"/>
    <property type="project" value="InterPro"/>
</dbReference>
<dbReference type="PANTHER" id="PTHR30157">
    <property type="entry name" value="FERRIC REDUCTASE, NADPH-DEPENDENT"/>
    <property type="match status" value="1"/>
</dbReference>
<dbReference type="Gene3D" id="3.40.50.80">
    <property type="entry name" value="Nucleotide-binding domain of ferredoxin-NADP reductase (FNR) module"/>
    <property type="match status" value="1"/>
</dbReference>
<feature type="domain" description="FAD-binding FR-type" evidence="2">
    <location>
        <begin position="103"/>
        <end position="228"/>
    </location>
</feature>
<evidence type="ECO:0000313" key="5">
    <source>
        <dbReference type="Proteomes" id="UP000313390"/>
    </source>
</evidence>
<dbReference type="InterPro" id="IPR039261">
    <property type="entry name" value="FNR_nucleotide-bd"/>
</dbReference>
<proteinExistence type="inferred from homology"/>
<dbReference type="Pfam" id="PF08021">
    <property type="entry name" value="FAD_binding_9"/>
    <property type="match status" value="1"/>
</dbReference>